<name>A0A6J3M036_9PEZI</name>
<keyword evidence="5 7" id="KW-0496">Mitochondrion</keyword>
<evidence type="ECO:0000256" key="7">
    <source>
        <dbReference type="RuleBase" id="RU364114"/>
    </source>
</evidence>
<dbReference type="RefSeq" id="XP_033458324.1">
    <property type="nucleotide sequence ID" value="XM_033607828.1"/>
</dbReference>
<evidence type="ECO:0000256" key="2">
    <source>
        <dbReference type="ARBA" id="ARBA00005891"/>
    </source>
</evidence>
<evidence type="ECO:0000256" key="5">
    <source>
        <dbReference type="ARBA" id="ARBA00023128"/>
    </source>
</evidence>
<dbReference type="PANTHER" id="PTHR12049:SF7">
    <property type="entry name" value="PROTEIN ARGININE METHYLTRANSFERASE NDUFAF7, MITOCHONDRIAL"/>
    <property type="match status" value="1"/>
</dbReference>
<dbReference type="GO" id="GO:0035243">
    <property type="term" value="F:protein-arginine omega-N symmetric methyltransferase activity"/>
    <property type="evidence" value="ECO:0007669"/>
    <property type="project" value="UniProtKB-EC"/>
</dbReference>
<sequence length="533" mass="58432">MSRSLTTIARTAARNNYYVRPAVNCVFGVRWNSTESNDGGHKWSTPLAKQLAEAITTTGPIPVASFMRQCLTSDLGGYYTPTNLSDHDQFGAKGDFVTSPEISQIFGELIGVWFVAEWIAQGRKSDGVYLMEVGPGRGTLMDDMLRTIRNFQPLAQAIEAVYLVEASENLRQAQHRLLCGDHPLVKNEIGYESKSRHNDDLKIVWTEDVRFVPRKADKTPFIVAHEFFDALPIHIFQAATPPPGEDVTIQTPTGPIRPERRLPKQNFWKEMQITPKPPHRLKEGEPEFELSLSKSATPHSMYLPEISPRYTALKDTDGAVIEVSPESQSYVRDFAIRLGGSDPNAAIQPRKVSASGKVVASGSSEEPLHKETPSGAALIIDYGPPGNIPTNSLRGIRAHKIVSPFEAAGAVDLSADVDFLALAEAAINGSPGVEVHGPVDQARFLTAMGIEERAAQLVKRAVDKERGGGSGSKDKKELTEIVKRVESGWKRLVDRSPQGMGRLYQVMALLPYHASRQGQPPRRPVGFGGDVTI</sequence>
<dbReference type="GO" id="GO:0005739">
    <property type="term" value="C:mitochondrion"/>
    <property type="evidence" value="ECO:0007669"/>
    <property type="project" value="UniProtKB-SubCell"/>
</dbReference>
<reference evidence="9" key="2">
    <citation type="submission" date="2020-04" db="EMBL/GenBank/DDBJ databases">
        <authorList>
            <consortium name="NCBI Genome Project"/>
        </authorList>
    </citation>
    <scope>NUCLEOTIDE SEQUENCE</scope>
    <source>
        <strain evidence="9">CBS 342.82</strain>
    </source>
</reference>
<dbReference type="InterPro" id="IPR029063">
    <property type="entry name" value="SAM-dependent_MTases_sf"/>
</dbReference>
<comment type="function">
    <text evidence="7">Arginine methyltransferase involved in the assembly or stability of mitochondrial NADH:ubiquinone oxidoreductase complex (complex I).</text>
</comment>
<evidence type="ECO:0000256" key="1">
    <source>
        <dbReference type="ARBA" id="ARBA00004173"/>
    </source>
</evidence>
<keyword evidence="3 7" id="KW-0489">Methyltransferase</keyword>
<evidence type="ECO:0000256" key="3">
    <source>
        <dbReference type="ARBA" id="ARBA00022603"/>
    </source>
</evidence>
<dbReference type="Proteomes" id="UP000504637">
    <property type="component" value="Unplaced"/>
</dbReference>
<dbReference type="Pfam" id="PF02636">
    <property type="entry name" value="Methyltransf_28"/>
    <property type="match status" value="1"/>
</dbReference>
<dbReference type="SUPFAM" id="SSF53335">
    <property type="entry name" value="S-adenosyl-L-methionine-dependent methyltransferases"/>
    <property type="match status" value="2"/>
</dbReference>
<dbReference type="GO" id="GO:0032259">
    <property type="term" value="P:methylation"/>
    <property type="evidence" value="ECO:0007669"/>
    <property type="project" value="UniProtKB-KW"/>
</dbReference>
<evidence type="ECO:0000313" key="8">
    <source>
        <dbReference type="Proteomes" id="UP000504637"/>
    </source>
</evidence>
<comment type="similarity">
    <text evidence="2 7">Belongs to the NDUFAF7 family.</text>
</comment>
<evidence type="ECO:0000256" key="4">
    <source>
        <dbReference type="ARBA" id="ARBA00022679"/>
    </source>
</evidence>
<reference evidence="9" key="1">
    <citation type="submission" date="2020-01" db="EMBL/GenBank/DDBJ databases">
        <authorList>
            <consortium name="DOE Joint Genome Institute"/>
            <person name="Haridas S."/>
            <person name="Albert R."/>
            <person name="Binder M."/>
            <person name="Bloem J."/>
            <person name="Labutti K."/>
            <person name="Salamov A."/>
            <person name="Andreopoulos B."/>
            <person name="Baker S.E."/>
            <person name="Barry K."/>
            <person name="Bills G."/>
            <person name="Bluhm B.H."/>
            <person name="Cannon C."/>
            <person name="Castanera R."/>
            <person name="Culley D.E."/>
            <person name="Daum C."/>
            <person name="Ezra D."/>
            <person name="Gonzalez J.B."/>
            <person name="Henrissat B."/>
            <person name="Kuo A."/>
            <person name="Liang C."/>
            <person name="Lipzen A."/>
            <person name="Lutzoni F."/>
            <person name="Magnuson J."/>
            <person name="Mondo S."/>
            <person name="Nolan M."/>
            <person name="Ohm R."/>
            <person name="Pangilinan J."/>
            <person name="Park H.-J."/>
            <person name="Ramirez L."/>
            <person name="Alfaro M."/>
            <person name="Sun H."/>
            <person name="Tritt A."/>
            <person name="Yoshinaga Y."/>
            <person name="Zwiers L.-H."/>
            <person name="Turgeon B.G."/>
            <person name="Goodwin S.B."/>
            <person name="Spatafora J.W."/>
            <person name="Crous P.W."/>
            <person name="Grigoriev I.V."/>
        </authorList>
    </citation>
    <scope>NUCLEOTIDE SEQUENCE</scope>
    <source>
        <strain evidence="9">CBS 342.82</strain>
    </source>
</reference>
<accession>A0A6J3M036</accession>
<dbReference type="OrthoDB" id="5595109at2759"/>
<proteinExistence type="inferred from homology"/>
<evidence type="ECO:0000313" key="9">
    <source>
        <dbReference type="RefSeq" id="XP_033458324.1"/>
    </source>
</evidence>
<dbReference type="InterPro" id="IPR038375">
    <property type="entry name" value="NDUFAF7_sf"/>
</dbReference>
<evidence type="ECO:0000256" key="6">
    <source>
        <dbReference type="ARBA" id="ARBA00048612"/>
    </source>
</evidence>
<dbReference type="Gene3D" id="3.40.50.12710">
    <property type="match status" value="1"/>
</dbReference>
<organism evidence="9">
    <name type="scientific">Dissoconium aciculare CBS 342.82</name>
    <dbReference type="NCBI Taxonomy" id="1314786"/>
    <lineage>
        <taxon>Eukaryota</taxon>
        <taxon>Fungi</taxon>
        <taxon>Dikarya</taxon>
        <taxon>Ascomycota</taxon>
        <taxon>Pezizomycotina</taxon>
        <taxon>Dothideomycetes</taxon>
        <taxon>Dothideomycetidae</taxon>
        <taxon>Mycosphaerellales</taxon>
        <taxon>Dissoconiaceae</taxon>
        <taxon>Dissoconium</taxon>
    </lineage>
</organism>
<keyword evidence="4 7" id="KW-0808">Transferase</keyword>
<dbReference type="EC" id="2.1.1.320" evidence="7"/>
<dbReference type="PANTHER" id="PTHR12049">
    <property type="entry name" value="PROTEIN ARGININE METHYLTRANSFERASE NDUFAF7, MITOCHONDRIAL"/>
    <property type="match status" value="1"/>
</dbReference>
<reference evidence="9" key="3">
    <citation type="submission" date="2025-08" db="UniProtKB">
        <authorList>
            <consortium name="RefSeq"/>
        </authorList>
    </citation>
    <scope>IDENTIFICATION</scope>
    <source>
        <strain evidence="9">CBS 342.82</strain>
    </source>
</reference>
<dbReference type="GO" id="GO:0032981">
    <property type="term" value="P:mitochondrial respiratory chain complex I assembly"/>
    <property type="evidence" value="ECO:0007669"/>
    <property type="project" value="TreeGrafter"/>
</dbReference>
<dbReference type="InterPro" id="IPR003788">
    <property type="entry name" value="NDUFAF7"/>
</dbReference>
<keyword evidence="8" id="KW-1185">Reference proteome</keyword>
<dbReference type="GeneID" id="54365627"/>
<protein>
    <recommendedName>
        <fullName evidence="7">Protein arginine methyltransferase NDUFAF7</fullName>
        <ecNumber evidence="7">2.1.1.320</ecNumber>
    </recommendedName>
</protein>
<dbReference type="AlphaFoldDB" id="A0A6J3M036"/>
<comment type="catalytic activity">
    <reaction evidence="6 7">
        <text>L-arginyl-[protein] + 2 S-adenosyl-L-methionine = N(omega),N(omega)'-dimethyl-L-arginyl-[protein] + 2 S-adenosyl-L-homocysteine + 2 H(+)</text>
        <dbReference type="Rhea" id="RHEA:48108"/>
        <dbReference type="Rhea" id="RHEA-COMP:10532"/>
        <dbReference type="Rhea" id="RHEA-COMP:11992"/>
        <dbReference type="ChEBI" id="CHEBI:15378"/>
        <dbReference type="ChEBI" id="CHEBI:29965"/>
        <dbReference type="ChEBI" id="CHEBI:57856"/>
        <dbReference type="ChEBI" id="CHEBI:59789"/>
        <dbReference type="ChEBI" id="CHEBI:88221"/>
        <dbReference type="EC" id="2.1.1.320"/>
    </reaction>
</comment>
<gene>
    <name evidence="9" type="ORF">K489DRAFT_411663</name>
</gene>
<comment type="subcellular location">
    <subcellularLocation>
        <location evidence="1 7">Mitochondrion</location>
    </subcellularLocation>
</comment>